<dbReference type="SUPFAM" id="SSF111069">
    <property type="entry name" value="Hypothetical protein yfbM"/>
    <property type="match status" value="1"/>
</dbReference>
<evidence type="ECO:0000313" key="1">
    <source>
        <dbReference type="EMBL" id="MBC1301243.1"/>
    </source>
</evidence>
<accession>A0ABR6S4C5</accession>
<comment type="caution">
    <text evidence="1">The sequence shown here is derived from an EMBL/GenBank/DDBJ whole genome shotgun (WGS) entry which is preliminary data.</text>
</comment>
<reference evidence="1 2" key="1">
    <citation type="submission" date="2019-11" db="EMBL/GenBank/DDBJ databases">
        <title>Comparison of genomes from free-living endosymbiotic cyanobacteria isolated from Azolla.</title>
        <authorList>
            <person name="Thiel T."/>
            <person name="Pratte B."/>
        </authorList>
    </citation>
    <scope>NUCLEOTIDE SEQUENCE [LARGE SCALE GENOMIC DNA]</scope>
    <source>
        <strain evidence="1 2">N2B</strain>
    </source>
</reference>
<dbReference type="RefSeq" id="WP_011319368.1">
    <property type="nucleotide sequence ID" value="NZ_JACKZP010000011.1"/>
</dbReference>
<gene>
    <name evidence="1" type="ORF">GNE12_04865</name>
</gene>
<name>A0ABR6S4C5_ANAVA</name>
<dbReference type="Pfam" id="PF08974">
    <property type="entry name" value="DUF1877"/>
    <property type="match status" value="1"/>
</dbReference>
<evidence type="ECO:0000313" key="2">
    <source>
        <dbReference type="Proteomes" id="UP000570851"/>
    </source>
</evidence>
<sequence>MGITLNLKQVSPYVLEKIKKYPDLSGLFLDAKYLEDSSFWQNFSIIERDDIEWFHEAINFVQEGIDKFKKDKTEEFEKIKDDITLIINEGKGEYLDLDKMWQPLIFLLTGYDFYDQPLYLSKLVVSQNPEDNLPLIRAVIGSNGIEHYERDYPLLYFNDDEVRKIADALSNFSIETIRKRLQFRSLEEDSYHHLYEYAYNPLVRYYQDAAEKGNAMFLHFS</sequence>
<organism evidence="1 2">
    <name type="scientific">Trichormus variabilis N2B</name>
    <dbReference type="NCBI Taxonomy" id="2681315"/>
    <lineage>
        <taxon>Bacteria</taxon>
        <taxon>Bacillati</taxon>
        <taxon>Cyanobacteriota</taxon>
        <taxon>Cyanophyceae</taxon>
        <taxon>Nostocales</taxon>
        <taxon>Nostocaceae</taxon>
        <taxon>Trichormus</taxon>
    </lineage>
</organism>
<dbReference type="Proteomes" id="UP000570851">
    <property type="component" value="Unassembled WGS sequence"/>
</dbReference>
<dbReference type="EMBL" id="JACKZP010000011">
    <property type="protein sequence ID" value="MBC1301243.1"/>
    <property type="molecule type" value="Genomic_DNA"/>
</dbReference>
<dbReference type="GeneID" id="58725357"/>
<protein>
    <submittedName>
        <fullName evidence="1">DUF1877 family protein</fullName>
    </submittedName>
</protein>
<keyword evidence="2" id="KW-1185">Reference proteome</keyword>
<dbReference type="Gene3D" id="3.40.1760.10">
    <property type="entry name" value="YfbM-like super family"/>
    <property type="match status" value="1"/>
</dbReference>
<proteinExistence type="predicted"/>
<dbReference type="InterPro" id="IPR035944">
    <property type="entry name" value="YfbM-like_sf"/>
</dbReference>
<dbReference type="InterPro" id="IPR015068">
    <property type="entry name" value="DUF1877"/>
</dbReference>